<dbReference type="InterPro" id="IPR006597">
    <property type="entry name" value="Sel1-like"/>
</dbReference>
<dbReference type="EMBL" id="JBHRSF010000006">
    <property type="protein sequence ID" value="MFC2994323.1"/>
    <property type="molecule type" value="Genomic_DNA"/>
</dbReference>
<dbReference type="SMART" id="SM00671">
    <property type="entry name" value="SEL1"/>
    <property type="match status" value="1"/>
</dbReference>
<dbReference type="Gene3D" id="1.25.40.10">
    <property type="entry name" value="Tetratricopeptide repeat domain"/>
    <property type="match status" value="1"/>
</dbReference>
<sequence length="132" mass="15148">MDFNKLHNHIKKSILSYLATRIALQAQHFSGAFLSYQRAKYFEHLSLNSFSAISNLKLEENQDSYQRNAVWYFLNAALQGYSTAQFKLGMLYLNGQLGLDSNEIQALRWLNLAADQGHLEAQHEISKIIRPS</sequence>
<name>A0A371YT49_9GAMM</name>
<evidence type="ECO:0000313" key="3">
    <source>
        <dbReference type="Proteomes" id="UP000240957"/>
    </source>
</evidence>
<dbReference type="EMBL" id="PYIX02000005">
    <property type="protein sequence ID" value="RFC84649.1"/>
    <property type="molecule type" value="Genomic_DNA"/>
</dbReference>
<dbReference type="OrthoDB" id="6691782at2"/>
<organism evidence="2 3">
    <name type="scientific">Acinetobacter sichuanensis</name>
    <dbReference type="NCBI Taxonomy" id="2136183"/>
    <lineage>
        <taxon>Bacteria</taxon>
        <taxon>Pseudomonadati</taxon>
        <taxon>Pseudomonadota</taxon>
        <taxon>Gammaproteobacteria</taxon>
        <taxon>Moraxellales</taxon>
        <taxon>Moraxellaceae</taxon>
        <taxon>Acinetobacter</taxon>
    </lineage>
</organism>
<dbReference type="Proteomes" id="UP001595455">
    <property type="component" value="Unassembled WGS sequence"/>
</dbReference>
<accession>A0A371YT49</accession>
<proteinExistence type="predicted"/>
<dbReference type="PANTHER" id="PTHR43628">
    <property type="entry name" value="ACTIVATOR OF C KINASE PROTEIN 1-RELATED"/>
    <property type="match status" value="1"/>
</dbReference>
<reference evidence="2 3" key="2">
    <citation type="submission" date="2018-08" db="EMBL/GenBank/DDBJ databases">
        <title>The draft genome of Acinetobacter sichuanensis strain WCHAc060041.</title>
        <authorList>
            <person name="Qin J."/>
            <person name="Feng Y."/>
            <person name="Zong Z."/>
        </authorList>
    </citation>
    <scope>NUCLEOTIDE SEQUENCE [LARGE SCALE GENOMIC DNA]</scope>
    <source>
        <strain evidence="2 3">WCHAc060041</strain>
    </source>
</reference>
<evidence type="ECO:0000313" key="2">
    <source>
        <dbReference type="EMBL" id="RFC84649.1"/>
    </source>
</evidence>
<dbReference type="RefSeq" id="WP_107007176.1">
    <property type="nucleotide sequence ID" value="NZ_JAVIDQ010000005.1"/>
</dbReference>
<dbReference type="InterPro" id="IPR052945">
    <property type="entry name" value="Mitotic_Regulator"/>
</dbReference>
<reference evidence="1" key="4">
    <citation type="submission" date="2024-09" db="EMBL/GenBank/DDBJ databases">
        <authorList>
            <person name="Sun Q."/>
            <person name="Mori K."/>
        </authorList>
    </citation>
    <scope>NUCLEOTIDE SEQUENCE</scope>
    <source>
        <strain evidence="1">KCTC 62575</strain>
    </source>
</reference>
<dbReference type="InterPro" id="IPR011990">
    <property type="entry name" value="TPR-like_helical_dom_sf"/>
</dbReference>
<gene>
    <name evidence="1" type="ORF">ACFODO_03360</name>
    <name evidence="2" type="ORF">C9E89_005225</name>
</gene>
<reference evidence="4" key="3">
    <citation type="journal article" date="2019" name="Int. J. Syst. Evol. Microbiol.">
        <title>The Global Catalogue of Microorganisms (GCM) 10K type strain sequencing project: providing services to taxonomists for standard genome sequencing and annotation.</title>
        <authorList>
            <consortium name="The Broad Institute Genomics Platform"/>
            <consortium name="The Broad Institute Genome Sequencing Center for Infectious Disease"/>
            <person name="Wu L."/>
            <person name="Ma J."/>
        </authorList>
    </citation>
    <scope>NUCLEOTIDE SEQUENCE [LARGE SCALE GENOMIC DNA]</scope>
    <source>
        <strain evidence="4">KCTC 62575</strain>
    </source>
</reference>
<evidence type="ECO:0000313" key="4">
    <source>
        <dbReference type="Proteomes" id="UP001595455"/>
    </source>
</evidence>
<dbReference type="PANTHER" id="PTHR43628:SF1">
    <property type="entry name" value="CHITIN SYNTHASE REGULATORY FACTOR 2-RELATED"/>
    <property type="match status" value="1"/>
</dbReference>
<evidence type="ECO:0000313" key="1">
    <source>
        <dbReference type="EMBL" id="MFC2994323.1"/>
    </source>
</evidence>
<protein>
    <submittedName>
        <fullName evidence="2">Sel1 repeat family protein</fullName>
    </submittedName>
    <submittedName>
        <fullName evidence="1">Tetratricopeptide repeat protein</fullName>
    </submittedName>
</protein>
<dbReference type="Pfam" id="PF08238">
    <property type="entry name" value="Sel1"/>
    <property type="match status" value="2"/>
</dbReference>
<dbReference type="Proteomes" id="UP000240957">
    <property type="component" value="Unassembled WGS sequence"/>
</dbReference>
<reference evidence="1" key="1">
    <citation type="journal article" date="2014" name="Int. J. Syst. Evol. Microbiol.">
        <title>Complete genome of a new Firmicutes species belonging to the dominant human colonic microbiota ('Ruminococcus bicirculans') reveals two chromosomes and a selective capacity to utilize plant glucans.</title>
        <authorList>
            <consortium name="NISC Comparative Sequencing Program"/>
            <person name="Wegmann U."/>
            <person name="Louis P."/>
            <person name="Goesmann A."/>
            <person name="Henrissat B."/>
            <person name="Duncan S.H."/>
            <person name="Flint H.J."/>
        </authorList>
    </citation>
    <scope>NUCLEOTIDE SEQUENCE</scope>
    <source>
        <strain evidence="1">KCTC 62575</strain>
    </source>
</reference>
<dbReference type="AlphaFoldDB" id="A0A371YT49"/>
<keyword evidence="4" id="KW-1185">Reference proteome</keyword>
<comment type="caution">
    <text evidence="2">The sequence shown here is derived from an EMBL/GenBank/DDBJ whole genome shotgun (WGS) entry which is preliminary data.</text>
</comment>
<dbReference type="SUPFAM" id="SSF81901">
    <property type="entry name" value="HCP-like"/>
    <property type="match status" value="1"/>
</dbReference>